<dbReference type="InterPro" id="IPR014284">
    <property type="entry name" value="RNA_pol_sigma-70_dom"/>
</dbReference>
<dbReference type="GO" id="GO:0006352">
    <property type="term" value="P:DNA-templated transcription initiation"/>
    <property type="evidence" value="ECO:0007669"/>
    <property type="project" value="InterPro"/>
</dbReference>
<dbReference type="SUPFAM" id="SSF88946">
    <property type="entry name" value="Sigma2 domain of RNA polymerase sigma factors"/>
    <property type="match status" value="1"/>
</dbReference>
<evidence type="ECO:0000256" key="1">
    <source>
        <dbReference type="ARBA" id="ARBA00010641"/>
    </source>
</evidence>
<dbReference type="InterPro" id="IPR036388">
    <property type="entry name" value="WH-like_DNA-bd_sf"/>
</dbReference>
<comment type="similarity">
    <text evidence="1">Belongs to the sigma-70 factor family. ECF subfamily.</text>
</comment>
<organism evidence="7">
    <name type="scientific">Clostridioides difficile</name>
    <name type="common">Peptoclostridium difficile</name>
    <dbReference type="NCBI Taxonomy" id="1496"/>
    <lineage>
        <taxon>Bacteria</taxon>
        <taxon>Bacillati</taxon>
        <taxon>Bacillota</taxon>
        <taxon>Clostridia</taxon>
        <taxon>Peptostreptococcales</taxon>
        <taxon>Peptostreptococcaceae</taxon>
        <taxon>Clostridioides</taxon>
    </lineage>
</organism>
<reference evidence="7" key="1">
    <citation type="journal article" date="2018" name="Sci. Rep.">
        <title>Novel Clade C-I Clostridium difficile strains escape diagnostic tests, differ in pathogenicity potential and carry toxins on extrachromosomal elements.</title>
        <authorList>
            <person name="Ramirez-Vargas G."/>
            <person name="Lopez-Urena D."/>
            <person name="Badilla A."/>
            <person name="Orozco-Aguilar J."/>
            <person name="Murillo T."/>
            <person name="Rojas P."/>
            <person name="Riedel T."/>
            <person name="Overmann J."/>
            <person name="Gonzalez G."/>
            <person name="Chaves-Olarte E."/>
            <person name="Quesada-Gomez C."/>
            <person name="Rodriguez C."/>
        </authorList>
    </citation>
    <scope>NUCLEOTIDE SEQUENCE</scope>
    <source>
        <strain evidence="7">HSJD-312</strain>
        <plasmid evidence="7">pHSJD-312</plasmid>
    </source>
</reference>
<proteinExistence type="inferred from homology"/>
<accession>A0A386JBS8</accession>
<protein>
    <submittedName>
        <fullName evidence="7">Sigma-70 family RNA polymerase sigma factor</fullName>
    </submittedName>
</protein>
<dbReference type="SUPFAM" id="SSF88659">
    <property type="entry name" value="Sigma3 and sigma4 domains of RNA polymerase sigma factors"/>
    <property type="match status" value="1"/>
</dbReference>
<dbReference type="InterPro" id="IPR013324">
    <property type="entry name" value="RNA_pol_sigma_r3/r4-like"/>
</dbReference>
<dbReference type="CDD" id="cd06171">
    <property type="entry name" value="Sigma70_r4"/>
    <property type="match status" value="1"/>
</dbReference>
<geneLocation type="plasmid" evidence="7">
    <name>pHSJD-312</name>
</geneLocation>
<dbReference type="GO" id="GO:0003677">
    <property type="term" value="F:DNA binding"/>
    <property type="evidence" value="ECO:0007669"/>
    <property type="project" value="InterPro"/>
</dbReference>
<evidence type="ECO:0000256" key="4">
    <source>
        <dbReference type="ARBA" id="ARBA00023163"/>
    </source>
</evidence>
<gene>
    <name evidence="7" type="ORF">pHSJD-312_00007</name>
</gene>
<keyword evidence="4" id="KW-0804">Transcription</keyword>
<dbReference type="InterPro" id="IPR039425">
    <property type="entry name" value="RNA_pol_sigma-70-like"/>
</dbReference>
<name>A0A386JBS8_CLODI</name>
<keyword evidence="3" id="KW-0731">Sigma factor</keyword>
<keyword evidence="2" id="KW-0805">Transcription regulation</keyword>
<dbReference type="GO" id="GO:0016987">
    <property type="term" value="F:sigma factor activity"/>
    <property type="evidence" value="ECO:0007669"/>
    <property type="project" value="UniProtKB-KW"/>
</dbReference>
<keyword evidence="7" id="KW-0614">Plasmid</keyword>
<dbReference type="InterPro" id="IPR013325">
    <property type="entry name" value="RNA_pol_sigma_r2"/>
</dbReference>
<evidence type="ECO:0000259" key="5">
    <source>
        <dbReference type="Pfam" id="PF04542"/>
    </source>
</evidence>
<dbReference type="PANTHER" id="PTHR43133:SF60">
    <property type="entry name" value="RNA POLYMERASE SIGMA FACTOR SIGV"/>
    <property type="match status" value="1"/>
</dbReference>
<dbReference type="PANTHER" id="PTHR43133">
    <property type="entry name" value="RNA POLYMERASE ECF-TYPE SIGMA FACTO"/>
    <property type="match status" value="1"/>
</dbReference>
<feature type="domain" description="RNA polymerase sigma-70 region 2" evidence="5">
    <location>
        <begin position="21"/>
        <end position="89"/>
    </location>
</feature>
<dbReference type="EMBL" id="MG973074">
    <property type="protein sequence ID" value="AYD68630.1"/>
    <property type="molecule type" value="Genomic_DNA"/>
</dbReference>
<dbReference type="Gene3D" id="1.10.1740.10">
    <property type="match status" value="1"/>
</dbReference>
<evidence type="ECO:0000313" key="7">
    <source>
        <dbReference type="EMBL" id="AYD68630.1"/>
    </source>
</evidence>
<dbReference type="Pfam" id="PF04542">
    <property type="entry name" value="Sigma70_r2"/>
    <property type="match status" value="1"/>
</dbReference>
<dbReference type="InterPro" id="IPR013249">
    <property type="entry name" value="RNA_pol_sigma70_r4_t2"/>
</dbReference>
<dbReference type="RefSeq" id="WP_021383439.1">
    <property type="nucleotide sequence ID" value="NZ_CP102401.1"/>
</dbReference>
<dbReference type="Gene3D" id="1.10.10.10">
    <property type="entry name" value="Winged helix-like DNA-binding domain superfamily/Winged helix DNA-binding domain"/>
    <property type="match status" value="1"/>
</dbReference>
<sequence>MLIYLSLIDSEDDKLKFEEIYIQYKQIMFYTANNILKDEHLSEDVVHNSFIKIIKNLSKINQVNCPKTKAFIVIIVERTAIDLYRKRKKQNIVSIEDDFYNTEISKSLIENNNEDYDEIDTAIANLPPNYRQVILLKFSHDYSDAEISKLLNISQDNVRKRIQRGKKKLKEILIELEVQSVE</sequence>
<feature type="domain" description="RNA polymerase sigma factor 70 region 4 type 2" evidence="6">
    <location>
        <begin position="117"/>
        <end position="169"/>
    </location>
</feature>
<dbReference type="Pfam" id="PF08281">
    <property type="entry name" value="Sigma70_r4_2"/>
    <property type="match status" value="1"/>
</dbReference>
<evidence type="ECO:0000256" key="3">
    <source>
        <dbReference type="ARBA" id="ARBA00023082"/>
    </source>
</evidence>
<dbReference type="NCBIfam" id="TIGR02937">
    <property type="entry name" value="sigma70-ECF"/>
    <property type="match status" value="1"/>
</dbReference>
<dbReference type="InterPro" id="IPR007627">
    <property type="entry name" value="RNA_pol_sigma70_r2"/>
</dbReference>
<dbReference type="AlphaFoldDB" id="A0A386JBS8"/>
<evidence type="ECO:0000256" key="2">
    <source>
        <dbReference type="ARBA" id="ARBA00023015"/>
    </source>
</evidence>
<evidence type="ECO:0000259" key="6">
    <source>
        <dbReference type="Pfam" id="PF08281"/>
    </source>
</evidence>